<dbReference type="InterPro" id="IPR036640">
    <property type="entry name" value="ABC1_TM_sf"/>
</dbReference>
<dbReference type="Pfam" id="PF00005">
    <property type="entry name" value="ABC_tran"/>
    <property type="match status" value="2"/>
</dbReference>
<feature type="transmembrane region" description="Helical" evidence="11">
    <location>
        <begin position="342"/>
        <end position="369"/>
    </location>
</feature>
<dbReference type="InterPro" id="IPR003439">
    <property type="entry name" value="ABC_transporter-like_ATP-bd"/>
</dbReference>
<protein>
    <submittedName>
        <fullName evidence="14">Multidrug resistance protein 1</fullName>
    </submittedName>
</protein>
<keyword evidence="10 11" id="KW-0472">Membrane</keyword>
<comment type="similarity">
    <text evidence="3">Belongs to the ABC transporter superfamily. ABCB family. Multidrug resistance exporter (TC 3.A.1.201) subfamily.</text>
</comment>
<feature type="domain" description="ABC transmembrane type-1" evidence="13">
    <location>
        <begin position="715"/>
        <end position="1002"/>
    </location>
</feature>
<evidence type="ECO:0000256" key="9">
    <source>
        <dbReference type="ARBA" id="ARBA00022989"/>
    </source>
</evidence>
<dbReference type="Gene3D" id="1.20.1560.10">
    <property type="entry name" value="ABC transporter type 1, transmembrane domain"/>
    <property type="match status" value="1"/>
</dbReference>
<keyword evidence="5 11" id="KW-0812">Transmembrane</keyword>
<evidence type="ECO:0000256" key="3">
    <source>
        <dbReference type="ARBA" id="ARBA00007577"/>
    </source>
</evidence>
<dbReference type="CDD" id="cd03249">
    <property type="entry name" value="ABC_MTABC3_MDL1_MDL2"/>
    <property type="match status" value="1"/>
</dbReference>
<dbReference type="InterPro" id="IPR039421">
    <property type="entry name" value="Type_1_exporter"/>
</dbReference>
<keyword evidence="15" id="KW-1185">Reference proteome</keyword>
<evidence type="ECO:0000313" key="15">
    <source>
        <dbReference type="Proteomes" id="UP000187429"/>
    </source>
</evidence>
<dbReference type="OrthoDB" id="6500128at2759"/>
<dbReference type="PROSITE" id="PS50929">
    <property type="entry name" value="ABC_TM1F"/>
    <property type="match status" value="2"/>
</dbReference>
<dbReference type="PROSITE" id="PS00211">
    <property type="entry name" value="ABC_TRANSPORTER_1"/>
    <property type="match status" value="2"/>
</dbReference>
<evidence type="ECO:0000256" key="7">
    <source>
        <dbReference type="ARBA" id="ARBA00022741"/>
    </source>
</evidence>
<feature type="transmembrane region" description="Helical" evidence="11">
    <location>
        <begin position="201"/>
        <end position="221"/>
    </location>
</feature>
<dbReference type="FunFam" id="3.40.50.300:FF:000251">
    <property type="entry name" value="ABC transporter B family member 19"/>
    <property type="match status" value="1"/>
</dbReference>
<evidence type="ECO:0000256" key="4">
    <source>
        <dbReference type="ARBA" id="ARBA00022448"/>
    </source>
</evidence>
<keyword evidence="9 11" id="KW-1133">Transmembrane helix</keyword>
<dbReference type="PROSITE" id="PS50893">
    <property type="entry name" value="ABC_TRANSPORTER_2"/>
    <property type="match status" value="2"/>
</dbReference>
<feature type="transmembrane region" description="Helical" evidence="11">
    <location>
        <begin position="951"/>
        <end position="970"/>
    </location>
</feature>
<dbReference type="GO" id="GO:0015421">
    <property type="term" value="F:ABC-type oligopeptide transporter activity"/>
    <property type="evidence" value="ECO:0007669"/>
    <property type="project" value="TreeGrafter"/>
</dbReference>
<dbReference type="FunFam" id="3.40.50.300:FF:000218">
    <property type="entry name" value="Multidrug ABC transporter ATP-binding protein"/>
    <property type="match status" value="1"/>
</dbReference>
<dbReference type="Proteomes" id="UP000187429">
    <property type="component" value="Unassembled WGS sequence"/>
</dbReference>
<feature type="domain" description="ABC transmembrane type-1" evidence="13">
    <location>
        <begin position="72"/>
        <end position="368"/>
    </location>
</feature>
<dbReference type="PANTHER" id="PTHR43394:SF11">
    <property type="entry name" value="ATP-BINDING CASSETTE TRANSPORTER"/>
    <property type="match status" value="1"/>
</dbReference>
<evidence type="ECO:0000256" key="10">
    <source>
        <dbReference type="ARBA" id="ARBA00023136"/>
    </source>
</evidence>
<evidence type="ECO:0000256" key="5">
    <source>
        <dbReference type="ARBA" id="ARBA00022692"/>
    </source>
</evidence>
<dbReference type="CDD" id="cd18578">
    <property type="entry name" value="ABC_6TM_Pgp_ABCB1_D2_like"/>
    <property type="match status" value="1"/>
</dbReference>
<evidence type="ECO:0000256" key="1">
    <source>
        <dbReference type="ARBA" id="ARBA00004141"/>
    </source>
</evidence>
<evidence type="ECO:0000256" key="6">
    <source>
        <dbReference type="ARBA" id="ARBA00022737"/>
    </source>
</evidence>
<feature type="transmembrane region" description="Helical" evidence="11">
    <location>
        <begin position="709"/>
        <end position="736"/>
    </location>
</feature>
<comment type="caution">
    <text evidence="14">The sequence shown here is derived from an EMBL/GenBank/DDBJ whole genome shotgun (WGS) entry which is preliminary data.</text>
</comment>
<dbReference type="AlphaFoldDB" id="A0A1R1Y306"/>
<dbReference type="GO" id="GO:0016887">
    <property type="term" value="F:ATP hydrolysis activity"/>
    <property type="evidence" value="ECO:0007669"/>
    <property type="project" value="InterPro"/>
</dbReference>
<keyword evidence="7" id="KW-0547">Nucleotide-binding</keyword>
<dbReference type="InterPro" id="IPR011527">
    <property type="entry name" value="ABC1_TM_dom"/>
</dbReference>
<feature type="transmembrane region" description="Helical" evidence="11">
    <location>
        <begin position="306"/>
        <end position="330"/>
    </location>
</feature>
<feature type="transmembrane region" description="Helical" evidence="11">
    <location>
        <begin position="127"/>
        <end position="152"/>
    </location>
</feature>
<gene>
    <name evidence="14" type="ORF">AYI69_g5849</name>
</gene>
<evidence type="ECO:0000313" key="14">
    <source>
        <dbReference type="EMBL" id="OMJ21361.1"/>
    </source>
</evidence>
<dbReference type="GO" id="GO:0090374">
    <property type="term" value="P:oligopeptide export from mitochondrion"/>
    <property type="evidence" value="ECO:0007669"/>
    <property type="project" value="TreeGrafter"/>
</dbReference>
<dbReference type="Pfam" id="PF00664">
    <property type="entry name" value="ABC_membrane"/>
    <property type="match status" value="2"/>
</dbReference>
<keyword evidence="6" id="KW-0677">Repeat</keyword>
<evidence type="ECO:0000256" key="11">
    <source>
        <dbReference type="SAM" id="Phobius"/>
    </source>
</evidence>
<dbReference type="GO" id="GO:0005743">
    <property type="term" value="C:mitochondrial inner membrane"/>
    <property type="evidence" value="ECO:0007669"/>
    <property type="project" value="TreeGrafter"/>
</dbReference>
<evidence type="ECO:0000259" key="12">
    <source>
        <dbReference type="PROSITE" id="PS50893"/>
    </source>
</evidence>
<feature type="domain" description="ABC transporter" evidence="12">
    <location>
        <begin position="1034"/>
        <end position="1270"/>
    </location>
</feature>
<sequence length="1273" mass="140224">MSASRKDSIRSHSANDSSFVSQLKESLNQRPSSINVDSLVPITHTSSSEPPHSVSIPKLFRFCSPGEKILLVLGLILSIISGSIQAVVTYFFSRFSVLFVEYADSVTKNGASYAKSTLVSKAKHFSLIFLIIGISLFIVSYSQNIIFSYVSLKLSIRTKEKYYKSLISQDMAFYDKNDSSVLSSKLSTDINALQDGSGVKFGYILQFVSTFLSEIILALYFNYRMTLVSLSVLPLSSIVGSIMGKHIGKYSSQAQDNYSKSSSIASESISLIKTVISFNSHNIELSRFDNSNKKAQKNDILKIKSLTIGMGLLFFLVFSSYAIALWYGALLVRSGHSTPFDVLVSFFALTISGFSLSAITPSITAITLARSSASKLYAIIDTKSKINPLEPTNGIDASSVTGKIDFLDVSFSYPSRPDSLSLSAFSIHASPGQKIALVGSSGSGKSTAIKLIQRFYNPTSGSILIDDVEIQNYDITSLRNVIGVVNQEPILFNASILENILFGYKSLSNHIPSLSDVEKVCIDANIHEFISTLPDKYDTIVGEKGVQLSGGQKQRISIARAMIRKPKILLLDEATSALDSESEKLVQDAIDNFSQNCTVVTVAHRLSTIKDSDNIYVVANGKVIESGNHLDLLNMNSVYSSLVNSQKTTFDQNSSEQISTKEEKSDVINDLDKNDSIENMDFSIDTSPYPSRKSSGIRSFIRLIMSKNVSFLCLLMGSIGALIDGTLFPLFSIAFSKMLIVLGESDYEKQKKNSNFYALLLFLVAIVVFISVTLKTFFFNIVFQKLSKRLRLDLFDSIIHRKPEFFDRKENGTGSLSSMISNDPNDIYSFGSDTLPTILASFSSVITGLIIGFIKGWRLALVALAILPVMMFSESRQAKVLAGVTDFNKADTEKLQNVLSESLQNIRTVASFSIESHFLNILKSSDQKMAKSLLRSYLTGSISYGFSQSSLFLNYVLMFYTGAIFISKGYMTPEEMLNSLYAIILSSVAIGRLTQFLPFMPKALTASSNIVEILSVTDKKDLNLTCAQSRNGLVSGTELEFHYSNRPNIQILKKCTFKAKPGQRVAIVGNSGSGKSTIVSLILKLYQVTSGSLEVDNLDVRRWDDKELRDTMAIVSQEPCLFNVSISDNIKYGKPDATQFEIEEASKKAHIHEAILDLPDGYDTIVGSNGDKLSGGQKQRVAIARAIIKDPKILLLDEATSALDYTSEKIVEQSLDSASRGRTTIVVSHRMSTVKTADWIYVLEKGIIVEQGKHDDLIKLDRVYSKLVELQNL</sequence>
<feature type="transmembrane region" description="Helical" evidence="11">
    <location>
        <begin position="69"/>
        <end position="92"/>
    </location>
</feature>
<feature type="transmembrane region" description="Helical" evidence="11">
    <location>
        <begin position="756"/>
        <end position="783"/>
    </location>
</feature>
<evidence type="ECO:0000256" key="8">
    <source>
        <dbReference type="ARBA" id="ARBA00022840"/>
    </source>
</evidence>
<dbReference type="SUPFAM" id="SSF90123">
    <property type="entry name" value="ABC transporter transmembrane region"/>
    <property type="match status" value="2"/>
</dbReference>
<proteinExistence type="inferred from homology"/>
<dbReference type="EMBL" id="LSSM01002532">
    <property type="protein sequence ID" value="OMJ21361.1"/>
    <property type="molecule type" value="Genomic_DNA"/>
</dbReference>
<dbReference type="GO" id="GO:0005524">
    <property type="term" value="F:ATP binding"/>
    <property type="evidence" value="ECO:0007669"/>
    <property type="project" value="UniProtKB-KW"/>
</dbReference>
<dbReference type="SMART" id="SM00382">
    <property type="entry name" value="AAA"/>
    <property type="match status" value="2"/>
</dbReference>
<reference evidence="15" key="1">
    <citation type="submission" date="2017-01" db="EMBL/GenBank/DDBJ databases">
        <authorList>
            <person name="Wang Y."/>
            <person name="White M."/>
            <person name="Kvist S."/>
            <person name="Moncalvo J.-M."/>
        </authorList>
    </citation>
    <scope>NUCLEOTIDE SEQUENCE [LARGE SCALE GENOMIC DNA]</scope>
    <source>
        <strain evidence="15">ID-206-W2</strain>
    </source>
</reference>
<keyword evidence="4" id="KW-0813">Transport</keyword>
<organism evidence="14 15">
    <name type="scientific">Smittium culicis</name>
    <dbReference type="NCBI Taxonomy" id="133412"/>
    <lineage>
        <taxon>Eukaryota</taxon>
        <taxon>Fungi</taxon>
        <taxon>Fungi incertae sedis</taxon>
        <taxon>Zoopagomycota</taxon>
        <taxon>Kickxellomycotina</taxon>
        <taxon>Harpellomycetes</taxon>
        <taxon>Harpellales</taxon>
        <taxon>Legeriomycetaceae</taxon>
        <taxon>Smittium</taxon>
    </lineage>
</organism>
<comment type="similarity">
    <text evidence="2">Belongs to the ABC transporter superfamily. ABCB family. Mitochondrial peptide exporter (TC 3.A.1.212) subfamily.</text>
</comment>
<name>A0A1R1Y306_9FUNG</name>
<dbReference type="CDD" id="cd18577">
    <property type="entry name" value="ABC_6TM_Pgp_ABCB1_D1_like"/>
    <property type="match status" value="1"/>
</dbReference>
<dbReference type="InterPro" id="IPR003593">
    <property type="entry name" value="AAA+_ATPase"/>
</dbReference>
<evidence type="ECO:0000259" key="13">
    <source>
        <dbReference type="PROSITE" id="PS50929"/>
    </source>
</evidence>
<feature type="transmembrane region" description="Helical" evidence="11">
    <location>
        <begin position="976"/>
        <end position="994"/>
    </location>
</feature>
<evidence type="ECO:0000256" key="2">
    <source>
        <dbReference type="ARBA" id="ARBA00005580"/>
    </source>
</evidence>
<feature type="domain" description="ABC transporter" evidence="12">
    <location>
        <begin position="404"/>
        <end position="645"/>
    </location>
</feature>
<accession>A0A1R1Y306</accession>
<dbReference type="InterPro" id="IPR027417">
    <property type="entry name" value="P-loop_NTPase"/>
</dbReference>
<dbReference type="Gene3D" id="3.40.50.300">
    <property type="entry name" value="P-loop containing nucleotide triphosphate hydrolases"/>
    <property type="match status" value="2"/>
</dbReference>
<comment type="subcellular location">
    <subcellularLocation>
        <location evidence="1">Membrane</location>
        <topology evidence="1">Multi-pass membrane protein</topology>
    </subcellularLocation>
</comment>
<keyword evidence="8" id="KW-0067">ATP-binding</keyword>
<dbReference type="PANTHER" id="PTHR43394">
    <property type="entry name" value="ATP-DEPENDENT PERMEASE MDL1, MITOCHONDRIAL"/>
    <property type="match status" value="1"/>
</dbReference>
<dbReference type="SUPFAM" id="SSF52540">
    <property type="entry name" value="P-loop containing nucleoside triphosphate hydrolases"/>
    <property type="match status" value="2"/>
</dbReference>
<dbReference type="InterPro" id="IPR017871">
    <property type="entry name" value="ABC_transporter-like_CS"/>
</dbReference>